<evidence type="ECO:0000256" key="4">
    <source>
        <dbReference type="ARBA" id="ARBA00022679"/>
    </source>
</evidence>
<dbReference type="CDD" id="cd00130">
    <property type="entry name" value="PAS"/>
    <property type="match status" value="2"/>
</dbReference>
<dbReference type="NCBIfam" id="TIGR00229">
    <property type="entry name" value="sensory_box"/>
    <property type="match status" value="2"/>
</dbReference>
<dbReference type="Gene3D" id="3.30.565.10">
    <property type="entry name" value="Histidine kinase-like ATPase, C-terminal domain"/>
    <property type="match status" value="1"/>
</dbReference>
<dbReference type="PANTHER" id="PTHR43065">
    <property type="entry name" value="SENSOR HISTIDINE KINASE"/>
    <property type="match status" value="1"/>
</dbReference>
<evidence type="ECO:0000256" key="2">
    <source>
        <dbReference type="ARBA" id="ARBA00012438"/>
    </source>
</evidence>
<feature type="modified residue" description="4-aspartylphosphate" evidence="9">
    <location>
        <position position="675"/>
    </location>
</feature>
<comment type="caution">
    <text evidence="9">Lacks conserved residue(s) required for the propagation of feature annotation.</text>
</comment>
<evidence type="ECO:0000256" key="8">
    <source>
        <dbReference type="ARBA" id="ARBA00023012"/>
    </source>
</evidence>
<dbReference type="AlphaFoldDB" id="A0A3R6AW82"/>
<evidence type="ECO:0000256" key="7">
    <source>
        <dbReference type="ARBA" id="ARBA00022840"/>
    </source>
</evidence>
<dbReference type="SMART" id="SM00387">
    <property type="entry name" value="HATPase_c"/>
    <property type="match status" value="1"/>
</dbReference>
<evidence type="ECO:0000256" key="1">
    <source>
        <dbReference type="ARBA" id="ARBA00000085"/>
    </source>
</evidence>
<dbReference type="InterPro" id="IPR003661">
    <property type="entry name" value="HisK_dim/P_dom"/>
</dbReference>
<dbReference type="Gene3D" id="1.10.287.130">
    <property type="match status" value="1"/>
</dbReference>
<evidence type="ECO:0000256" key="6">
    <source>
        <dbReference type="ARBA" id="ARBA00022777"/>
    </source>
</evidence>
<dbReference type="InterPro" id="IPR005467">
    <property type="entry name" value="His_kinase_dom"/>
</dbReference>
<accession>A0A3R6AW82</accession>
<dbReference type="CDD" id="cd00156">
    <property type="entry name" value="REC"/>
    <property type="match status" value="1"/>
</dbReference>
<dbReference type="GO" id="GO:0006355">
    <property type="term" value="P:regulation of DNA-templated transcription"/>
    <property type="evidence" value="ECO:0007669"/>
    <property type="project" value="InterPro"/>
</dbReference>
<evidence type="ECO:0000259" key="11">
    <source>
        <dbReference type="PROSITE" id="PS50110"/>
    </source>
</evidence>
<dbReference type="InterPro" id="IPR001789">
    <property type="entry name" value="Sig_transdc_resp-reg_receiver"/>
</dbReference>
<dbReference type="CDD" id="cd00082">
    <property type="entry name" value="HisKA"/>
    <property type="match status" value="1"/>
</dbReference>
<comment type="catalytic activity">
    <reaction evidence="1">
        <text>ATP + protein L-histidine = ADP + protein N-phospho-L-histidine.</text>
        <dbReference type="EC" id="2.7.13.3"/>
    </reaction>
</comment>
<feature type="domain" description="PAS" evidence="12">
    <location>
        <begin position="257"/>
        <end position="315"/>
    </location>
</feature>
<dbReference type="KEGG" id="gtl:EP073_00670"/>
<dbReference type="EMBL" id="CP035108">
    <property type="protein sequence ID" value="QAR31965.1"/>
    <property type="molecule type" value="Genomic_DNA"/>
</dbReference>
<dbReference type="PANTHER" id="PTHR43065:SF46">
    <property type="entry name" value="C4-DICARBOXYLATE TRANSPORT SENSOR PROTEIN DCTB"/>
    <property type="match status" value="1"/>
</dbReference>
<dbReference type="SUPFAM" id="SSF52172">
    <property type="entry name" value="CheY-like"/>
    <property type="match status" value="2"/>
</dbReference>
<dbReference type="GO" id="GO:0000155">
    <property type="term" value="F:phosphorelay sensor kinase activity"/>
    <property type="evidence" value="ECO:0007669"/>
    <property type="project" value="InterPro"/>
</dbReference>
<dbReference type="PROSITE" id="PS50109">
    <property type="entry name" value="HIS_KIN"/>
    <property type="match status" value="1"/>
</dbReference>
<keyword evidence="8" id="KW-0902">Two-component regulatory system</keyword>
<dbReference type="InterPro" id="IPR035965">
    <property type="entry name" value="PAS-like_dom_sf"/>
</dbReference>
<dbReference type="RefSeq" id="WP_128465252.1">
    <property type="nucleotide sequence ID" value="NZ_CP035108.1"/>
</dbReference>
<dbReference type="Pfam" id="PF00989">
    <property type="entry name" value="PAS"/>
    <property type="match status" value="2"/>
</dbReference>
<dbReference type="InterPro" id="IPR013767">
    <property type="entry name" value="PAS_fold"/>
</dbReference>
<dbReference type="SMART" id="SM00448">
    <property type="entry name" value="REC"/>
    <property type="match status" value="2"/>
</dbReference>
<dbReference type="PRINTS" id="PR00344">
    <property type="entry name" value="BCTRLSENSOR"/>
</dbReference>
<dbReference type="GO" id="GO:0005524">
    <property type="term" value="F:ATP binding"/>
    <property type="evidence" value="ECO:0007669"/>
    <property type="project" value="UniProtKB-KW"/>
</dbReference>
<dbReference type="SUPFAM" id="SSF55874">
    <property type="entry name" value="ATPase domain of HSP90 chaperone/DNA topoisomerase II/histidine kinase"/>
    <property type="match status" value="1"/>
</dbReference>
<dbReference type="Gene3D" id="3.40.50.2300">
    <property type="match status" value="2"/>
</dbReference>
<dbReference type="InterPro" id="IPR003594">
    <property type="entry name" value="HATPase_dom"/>
</dbReference>
<evidence type="ECO:0000256" key="5">
    <source>
        <dbReference type="ARBA" id="ARBA00022741"/>
    </source>
</evidence>
<keyword evidence="6" id="KW-0418">Kinase</keyword>
<dbReference type="EC" id="2.7.13.3" evidence="2"/>
<dbReference type="SMART" id="SM00091">
    <property type="entry name" value="PAS"/>
    <property type="match status" value="2"/>
</dbReference>
<proteinExistence type="predicted"/>
<dbReference type="SUPFAM" id="SSF47384">
    <property type="entry name" value="Homodimeric domain of signal transducing histidine kinase"/>
    <property type="match status" value="1"/>
</dbReference>
<reference evidence="13 14" key="1">
    <citation type="submission" date="2019-01" db="EMBL/GenBank/DDBJ databases">
        <title>Geovibrio thiophilus DSM 11263, complete genome.</title>
        <authorList>
            <person name="Spring S."/>
            <person name="Bunk B."/>
            <person name="Sproer C."/>
        </authorList>
    </citation>
    <scope>NUCLEOTIDE SEQUENCE [LARGE SCALE GENOMIC DNA]</scope>
    <source>
        <strain evidence="13 14">DSM 11263</strain>
    </source>
</reference>
<keyword evidence="5" id="KW-0547">Nucleotide-binding</keyword>
<keyword evidence="4" id="KW-0808">Transferase</keyword>
<dbReference type="InterPro" id="IPR011006">
    <property type="entry name" value="CheY-like_superfamily"/>
</dbReference>
<evidence type="ECO:0000313" key="13">
    <source>
        <dbReference type="EMBL" id="QAR31965.1"/>
    </source>
</evidence>
<dbReference type="PROSITE" id="PS50110">
    <property type="entry name" value="RESPONSE_REGULATORY"/>
    <property type="match status" value="2"/>
</dbReference>
<evidence type="ECO:0000256" key="3">
    <source>
        <dbReference type="ARBA" id="ARBA00022553"/>
    </source>
</evidence>
<feature type="domain" description="Response regulatory" evidence="11">
    <location>
        <begin position="6"/>
        <end position="122"/>
    </location>
</feature>
<keyword evidence="3 9" id="KW-0597">Phosphoprotein</keyword>
<dbReference type="Pfam" id="PF00072">
    <property type="entry name" value="Response_reg"/>
    <property type="match status" value="1"/>
</dbReference>
<dbReference type="PROSITE" id="PS50112">
    <property type="entry name" value="PAS"/>
    <property type="match status" value="2"/>
</dbReference>
<feature type="domain" description="PAS" evidence="12">
    <location>
        <begin position="135"/>
        <end position="206"/>
    </location>
</feature>
<organism evidence="13 14">
    <name type="scientific">Geovibrio thiophilus</name>
    <dbReference type="NCBI Taxonomy" id="139438"/>
    <lineage>
        <taxon>Bacteria</taxon>
        <taxon>Pseudomonadati</taxon>
        <taxon>Deferribacterota</taxon>
        <taxon>Deferribacteres</taxon>
        <taxon>Deferribacterales</taxon>
        <taxon>Geovibrionaceae</taxon>
        <taxon>Geovibrio</taxon>
    </lineage>
</organism>
<feature type="domain" description="Response regulatory" evidence="11">
    <location>
        <begin position="625"/>
        <end position="740"/>
    </location>
</feature>
<keyword evidence="7" id="KW-0067">ATP-binding</keyword>
<dbReference type="SUPFAM" id="SSF55785">
    <property type="entry name" value="PYP-like sensor domain (PAS domain)"/>
    <property type="match status" value="2"/>
</dbReference>
<dbReference type="InterPro" id="IPR004358">
    <property type="entry name" value="Sig_transdc_His_kin-like_C"/>
</dbReference>
<evidence type="ECO:0000259" key="12">
    <source>
        <dbReference type="PROSITE" id="PS50112"/>
    </source>
</evidence>
<sequence length="748" mass="82766">MLPSVSVLFVEDSGVEKNRILEALKRHFTIEIHALASTTDEFHELLTGRHWDMVVSEEYLSKTDAFEILDIINASGREIPVFVFSAYSDVRGAVECVRRGAADFRTKDDIAGLMESVSGALSRKKVRREDYEEYERELLTDMIEESRDLIFLIDEKSLRFRYVNRAVIEKTEYSFGELRGMTPVDLVRNLSAEVLRERLTGVSEGEQDKIVLFTEIVSKTGKVHQSEATVQLVYRKNENLFYARLEDLSEKIRTHENAMRMMQVVEHSTSGIFVTEKDGTVTYANPKLHRQTGFGEKDIIGQNIKIIKNIIEDSEEYDRIWATVLSGRRWAGRTKSITKDGGQVEVLSFVSPIRNSKGEITNLAFFDEDATLANEMKMQLIHAQKMETLGELAGGIAHDFNNVLTAIGGFASVISRKLKDRKDLSYLADKLVELSESGRALTQGLLGYSRKQEQEYRIIELERTVRKVTDIISLVFPEDIVIDVEMNSGGARIRAVESQIEQILLNLANNARDAMPDGGLLTVASSKSPSGKSVLIRIGDTGTGMPADVLANIFKPFFTTKSEGKGTGLGLAIVKDLMDANSGKIVCDSILGHGTVFTLEFPFVDIDEISCAAATSDSLVKLKGSVVVIDDDPGVREGIETMLEEFGYRAVSFDGYPSMYNKLEHLGEVSLAVIDMVLADSGSVIAAEALLEKYGNLPIIYMTGYDDESLKGKGIGSEGKIILRKPVFAYSLLKAIAEAASEKSVSGG</sequence>
<dbReference type="Pfam" id="PF02518">
    <property type="entry name" value="HATPase_c"/>
    <property type="match status" value="1"/>
</dbReference>
<evidence type="ECO:0000313" key="14">
    <source>
        <dbReference type="Proteomes" id="UP000287502"/>
    </source>
</evidence>
<name>A0A3R6AW82_9BACT</name>
<dbReference type="Gene3D" id="3.30.450.20">
    <property type="entry name" value="PAS domain"/>
    <property type="match status" value="2"/>
</dbReference>
<dbReference type="InterPro" id="IPR036097">
    <property type="entry name" value="HisK_dim/P_sf"/>
</dbReference>
<dbReference type="Proteomes" id="UP000287502">
    <property type="component" value="Chromosome"/>
</dbReference>
<keyword evidence="14" id="KW-1185">Reference proteome</keyword>
<dbReference type="InterPro" id="IPR000014">
    <property type="entry name" value="PAS"/>
</dbReference>
<dbReference type="OrthoDB" id="9784397at2"/>
<feature type="domain" description="Histidine kinase" evidence="10">
    <location>
        <begin position="395"/>
        <end position="605"/>
    </location>
</feature>
<protein>
    <recommendedName>
        <fullName evidence="2">histidine kinase</fullName>
        <ecNumber evidence="2">2.7.13.3</ecNumber>
    </recommendedName>
</protein>
<evidence type="ECO:0000259" key="10">
    <source>
        <dbReference type="PROSITE" id="PS50109"/>
    </source>
</evidence>
<evidence type="ECO:0000256" key="9">
    <source>
        <dbReference type="PROSITE-ProRule" id="PRU00169"/>
    </source>
</evidence>
<gene>
    <name evidence="13" type="ORF">EP073_00670</name>
</gene>
<dbReference type="InterPro" id="IPR036890">
    <property type="entry name" value="HATPase_C_sf"/>
</dbReference>